<keyword evidence="3" id="KW-1185">Reference proteome</keyword>
<evidence type="ECO:0000313" key="3">
    <source>
        <dbReference type="Proteomes" id="UP001314170"/>
    </source>
</evidence>
<evidence type="ECO:0000313" key="2">
    <source>
        <dbReference type="EMBL" id="CAK7353410.1"/>
    </source>
</evidence>
<accession>A0AAV1SP83</accession>
<dbReference type="PANTHER" id="PTHR35478:SF1">
    <property type="entry name" value="ZINC FINGER FYVE DOMAIN-CONTAINING PROTEIN 26"/>
    <property type="match status" value="1"/>
</dbReference>
<organism evidence="2 3">
    <name type="scientific">Dovyalis caffra</name>
    <dbReference type="NCBI Taxonomy" id="77055"/>
    <lineage>
        <taxon>Eukaryota</taxon>
        <taxon>Viridiplantae</taxon>
        <taxon>Streptophyta</taxon>
        <taxon>Embryophyta</taxon>
        <taxon>Tracheophyta</taxon>
        <taxon>Spermatophyta</taxon>
        <taxon>Magnoliopsida</taxon>
        <taxon>eudicotyledons</taxon>
        <taxon>Gunneridae</taxon>
        <taxon>Pentapetalae</taxon>
        <taxon>rosids</taxon>
        <taxon>fabids</taxon>
        <taxon>Malpighiales</taxon>
        <taxon>Salicaceae</taxon>
        <taxon>Flacourtieae</taxon>
        <taxon>Dovyalis</taxon>
    </lineage>
</organism>
<evidence type="ECO:0000256" key="1">
    <source>
        <dbReference type="SAM" id="MobiDB-lite"/>
    </source>
</evidence>
<feature type="region of interest" description="Disordered" evidence="1">
    <location>
        <begin position="125"/>
        <end position="147"/>
    </location>
</feature>
<name>A0AAV1SP83_9ROSI</name>
<sequence>MDKETELLSRLAANHLHLAQFEPLRAILTSLRTKNPDLALAVLQTIVSNSGRFDNLLWSQSCPNPSLLTFLSTLELLQFNNPTSHTWRFDSVMLRLRVEFLLLIQLLIDRATESLRKNVDLDKFEKEEEEESGVEESSGGRKEEEEVVEEGYLGNFEGLKDESGELGVLDKVLEFGVKRLKGDVDLDGNEVEGRESGERSGLGGVVEIDEAEMMSLRKVILDNANVFDALCSNVERQMKGMEVENENSGLEITLRGKSVREWRKRRRRRGVSRCLV</sequence>
<proteinExistence type="predicted"/>
<dbReference type="Proteomes" id="UP001314170">
    <property type="component" value="Unassembled WGS sequence"/>
</dbReference>
<dbReference type="PANTHER" id="PTHR35478">
    <property type="entry name" value="ZINC FINGER FYVE DOMAIN PROTEIN"/>
    <property type="match status" value="1"/>
</dbReference>
<reference evidence="2 3" key="1">
    <citation type="submission" date="2024-01" db="EMBL/GenBank/DDBJ databases">
        <authorList>
            <person name="Waweru B."/>
        </authorList>
    </citation>
    <scope>NUCLEOTIDE SEQUENCE [LARGE SCALE GENOMIC DNA]</scope>
</reference>
<dbReference type="EMBL" id="CAWUPB010001194">
    <property type="protein sequence ID" value="CAK7353410.1"/>
    <property type="molecule type" value="Genomic_DNA"/>
</dbReference>
<protein>
    <submittedName>
        <fullName evidence="2">Uncharacterized protein</fullName>
    </submittedName>
</protein>
<dbReference type="AlphaFoldDB" id="A0AAV1SP83"/>
<gene>
    <name evidence="2" type="ORF">DCAF_LOCUS24714</name>
</gene>
<comment type="caution">
    <text evidence="2">The sequence shown here is derived from an EMBL/GenBank/DDBJ whole genome shotgun (WGS) entry which is preliminary data.</text>
</comment>